<feature type="transmembrane region" description="Helical" evidence="9">
    <location>
        <begin position="41"/>
        <end position="60"/>
    </location>
</feature>
<feature type="transmembrane region" description="Helical" evidence="9">
    <location>
        <begin position="346"/>
        <end position="373"/>
    </location>
</feature>
<sequence length="424" mass="45323">MRLAPTGIYIEVERGHPGREGIYSGDVSRRFRSRVPTTKKLVVSTYLQYIFIAVGALLLFTFVRQIGGVLLTFLLAGVLAYALNPLIRRLETLGVPRVVAVLGVFLGLTAAVLLAALVLIIPAVGQIQALVRDPTAFADGVAGLVERARELPYVGERVSSIDRERLVELASSNAPSAGQILNGALGFIGGVFGVFGTLLNLLLMLIISIYLLLDRERISRATLRAVPRTVRSQAAGLFRAVEGALVKYLRAQLLLCAIMGVLGWAIVYFTGGRFALLIGLWVGLTEIIPVLGAFLGAIPAVLIPLFMGDFTQALIVAALFLVAQQLEGNVLVPRVMGGTTGVHPLWVLFATLAATALYGIVGAVFAVPIVAIISAAWRYLRETLVFERWGKAPVQVLAGGPDEAREAVPAGEGQRSPAETEDPR</sequence>
<evidence type="ECO:0000256" key="8">
    <source>
        <dbReference type="SAM" id="MobiDB-lite"/>
    </source>
</evidence>
<evidence type="ECO:0000256" key="3">
    <source>
        <dbReference type="ARBA" id="ARBA00022448"/>
    </source>
</evidence>
<evidence type="ECO:0000256" key="1">
    <source>
        <dbReference type="ARBA" id="ARBA00004651"/>
    </source>
</evidence>
<gene>
    <name evidence="10" type="ORF">GBA65_03630</name>
</gene>
<keyword evidence="7 9" id="KW-0472">Membrane</keyword>
<keyword evidence="3" id="KW-0813">Transport</keyword>
<feature type="transmembrane region" description="Helical" evidence="9">
    <location>
        <begin position="305"/>
        <end position="326"/>
    </location>
</feature>
<accession>A0A6G8PU76</accession>
<protein>
    <submittedName>
        <fullName evidence="10">AI-2E family transporter</fullName>
    </submittedName>
</protein>
<reference evidence="10 11" key="1">
    <citation type="submission" date="2019-10" db="EMBL/GenBank/DDBJ databases">
        <title>Rubrobacter sp nov SCSIO 52915 isolated from a deep-sea sediment in the South China Sea.</title>
        <authorList>
            <person name="Chen R.W."/>
        </authorList>
    </citation>
    <scope>NUCLEOTIDE SEQUENCE [LARGE SCALE GENOMIC DNA]</scope>
    <source>
        <strain evidence="10 11">SCSIO 52915</strain>
    </source>
</reference>
<dbReference type="AlphaFoldDB" id="A0A6G8PU76"/>
<keyword evidence="4" id="KW-1003">Cell membrane</keyword>
<evidence type="ECO:0000256" key="7">
    <source>
        <dbReference type="ARBA" id="ARBA00023136"/>
    </source>
</evidence>
<evidence type="ECO:0000256" key="6">
    <source>
        <dbReference type="ARBA" id="ARBA00022989"/>
    </source>
</evidence>
<evidence type="ECO:0000256" key="9">
    <source>
        <dbReference type="SAM" id="Phobius"/>
    </source>
</evidence>
<evidence type="ECO:0000256" key="5">
    <source>
        <dbReference type="ARBA" id="ARBA00022692"/>
    </source>
</evidence>
<proteinExistence type="inferred from homology"/>
<comment type="subcellular location">
    <subcellularLocation>
        <location evidence="1">Cell membrane</location>
        <topology evidence="1">Multi-pass membrane protein</topology>
    </subcellularLocation>
</comment>
<keyword evidence="11" id="KW-1185">Reference proteome</keyword>
<dbReference type="EMBL" id="CP045121">
    <property type="protein sequence ID" value="QIN77757.1"/>
    <property type="molecule type" value="Genomic_DNA"/>
</dbReference>
<comment type="similarity">
    <text evidence="2">Belongs to the autoinducer-2 exporter (AI-2E) (TC 2.A.86) family.</text>
</comment>
<dbReference type="InterPro" id="IPR002549">
    <property type="entry name" value="AI-2E-like"/>
</dbReference>
<evidence type="ECO:0000256" key="4">
    <source>
        <dbReference type="ARBA" id="ARBA00022475"/>
    </source>
</evidence>
<dbReference type="GO" id="GO:0005886">
    <property type="term" value="C:plasma membrane"/>
    <property type="evidence" value="ECO:0007669"/>
    <property type="project" value="UniProtKB-SubCell"/>
</dbReference>
<evidence type="ECO:0000256" key="2">
    <source>
        <dbReference type="ARBA" id="ARBA00009773"/>
    </source>
</evidence>
<name>A0A6G8PU76_9ACTN</name>
<dbReference type="GO" id="GO:0055085">
    <property type="term" value="P:transmembrane transport"/>
    <property type="evidence" value="ECO:0007669"/>
    <property type="project" value="TreeGrafter"/>
</dbReference>
<dbReference type="PANTHER" id="PTHR21716">
    <property type="entry name" value="TRANSMEMBRANE PROTEIN"/>
    <property type="match status" value="1"/>
</dbReference>
<feature type="transmembrane region" description="Helical" evidence="9">
    <location>
        <begin position="66"/>
        <end position="87"/>
    </location>
</feature>
<feature type="transmembrane region" description="Helical" evidence="9">
    <location>
        <begin position="248"/>
        <end position="269"/>
    </location>
</feature>
<dbReference type="KEGG" id="rmar:GBA65_03630"/>
<feature type="transmembrane region" description="Helical" evidence="9">
    <location>
        <begin position="99"/>
        <end position="124"/>
    </location>
</feature>
<dbReference type="Pfam" id="PF01594">
    <property type="entry name" value="AI-2E_transport"/>
    <property type="match status" value="1"/>
</dbReference>
<dbReference type="Proteomes" id="UP000502706">
    <property type="component" value="Chromosome"/>
</dbReference>
<organism evidence="10 11">
    <name type="scientific">Rubrobacter marinus</name>
    <dbReference type="NCBI Taxonomy" id="2653852"/>
    <lineage>
        <taxon>Bacteria</taxon>
        <taxon>Bacillati</taxon>
        <taxon>Actinomycetota</taxon>
        <taxon>Rubrobacteria</taxon>
        <taxon>Rubrobacterales</taxon>
        <taxon>Rubrobacteraceae</taxon>
        <taxon>Rubrobacter</taxon>
    </lineage>
</organism>
<evidence type="ECO:0000313" key="10">
    <source>
        <dbReference type="EMBL" id="QIN77757.1"/>
    </source>
</evidence>
<keyword evidence="5 9" id="KW-0812">Transmembrane</keyword>
<keyword evidence="6 9" id="KW-1133">Transmembrane helix</keyword>
<feature type="transmembrane region" description="Helical" evidence="9">
    <location>
        <begin position="275"/>
        <end position="298"/>
    </location>
</feature>
<feature type="transmembrane region" description="Helical" evidence="9">
    <location>
        <begin position="184"/>
        <end position="213"/>
    </location>
</feature>
<dbReference type="PANTHER" id="PTHR21716:SF53">
    <property type="entry name" value="PERMEASE PERM-RELATED"/>
    <property type="match status" value="1"/>
</dbReference>
<feature type="region of interest" description="Disordered" evidence="8">
    <location>
        <begin position="400"/>
        <end position="424"/>
    </location>
</feature>
<evidence type="ECO:0000313" key="11">
    <source>
        <dbReference type="Proteomes" id="UP000502706"/>
    </source>
</evidence>